<keyword evidence="1" id="KW-0233">DNA recombination</keyword>
<evidence type="ECO:0000313" key="3">
    <source>
        <dbReference type="Proteomes" id="UP001501427"/>
    </source>
</evidence>
<accession>A0ABP3NH83</accession>
<comment type="caution">
    <text evidence="2">The sequence shown here is derived from an EMBL/GenBank/DDBJ whole genome shotgun (WGS) entry which is preliminary data.</text>
</comment>
<dbReference type="InterPro" id="IPR013762">
    <property type="entry name" value="Integrase-like_cat_sf"/>
</dbReference>
<protein>
    <recommendedName>
        <fullName evidence="4">Tyr recombinase domain-containing protein</fullName>
    </recommendedName>
</protein>
<sequence>MRVFNQPVLRRHLLLAHKPDARDIARHRSAVPVHVVAARLGHAAPSITLRVYAHVVNQQLVEAAEIFARHVEDVA</sequence>
<dbReference type="InterPro" id="IPR011010">
    <property type="entry name" value="DNA_brk_join_enz"/>
</dbReference>
<evidence type="ECO:0000313" key="2">
    <source>
        <dbReference type="EMBL" id="GAA0544683.1"/>
    </source>
</evidence>
<dbReference type="Gene3D" id="1.10.443.10">
    <property type="entry name" value="Intergrase catalytic core"/>
    <property type="match status" value="1"/>
</dbReference>
<dbReference type="SUPFAM" id="SSF56349">
    <property type="entry name" value="DNA breaking-rejoining enzymes"/>
    <property type="match status" value="1"/>
</dbReference>
<dbReference type="Proteomes" id="UP001501427">
    <property type="component" value="Unassembled WGS sequence"/>
</dbReference>
<gene>
    <name evidence="2" type="ORF">GCM10009546_03440</name>
</gene>
<organism evidence="2 3">
    <name type="scientific">Actinomadura livida</name>
    <dbReference type="NCBI Taxonomy" id="79909"/>
    <lineage>
        <taxon>Bacteria</taxon>
        <taxon>Bacillati</taxon>
        <taxon>Actinomycetota</taxon>
        <taxon>Actinomycetes</taxon>
        <taxon>Streptosporangiales</taxon>
        <taxon>Thermomonosporaceae</taxon>
        <taxon>Actinomadura</taxon>
    </lineage>
</organism>
<dbReference type="EMBL" id="BAAAHD010000001">
    <property type="protein sequence ID" value="GAA0544683.1"/>
    <property type="molecule type" value="Genomic_DNA"/>
</dbReference>
<keyword evidence="3" id="KW-1185">Reference proteome</keyword>
<evidence type="ECO:0008006" key="4">
    <source>
        <dbReference type="Google" id="ProtNLM"/>
    </source>
</evidence>
<reference evidence="3" key="1">
    <citation type="journal article" date="2019" name="Int. J. Syst. Evol. Microbiol.">
        <title>The Global Catalogue of Microorganisms (GCM) 10K type strain sequencing project: providing services to taxonomists for standard genome sequencing and annotation.</title>
        <authorList>
            <consortium name="The Broad Institute Genomics Platform"/>
            <consortium name="The Broad Institute Genome Sequencing Center for Infectious Disease"/>
            <person name="Wu L."/>
            <person name="Ma J."/>
        </authorList>
    </citation>
    <scope>NUCLEOTIDE SEQUENCE [LARGE SCALE GENOMIC DNA]</scope>
    <source>
        <strain evidence="3">JCM 10667</strain>
    </source>
</reference>
<proteinExistence type="predicted"/>
<evidence type="ECO:0000256" key="1">
    <source>
        <dbReference type="ARBA" id="ARBA00023172"/>
    </source>
</evidence>
<name>A0ABP3NH83_9ACTN</name>